<sequence length="148" mass="16708">MSIATRRKLEHGTRRTWRNFLGETSLAKLPQRDSLRRNSPFAELPSAELPLFGGTSFYGTYLPWDSFLPNSLRGTPFHGTPLAKLPQRDFLPRNSLGETPSTGLPSEELPWRNSLSKTPFRGTYLGETSFRGTYLQRIGDPEDSKIPP</sequence>
<gene>
    <name evidence="2" type="ORF">ALMOND_2B001826</name>
</gene>
<dbReference type="InParanoid" id="A0A5E4GGS3"/>
<protein>
    <submittedName>
        <fullName evidence="2">Uncharacterized protein</fullName>
    </submittedName>
</protein>
<evidence type="ECO:0000313" key="2">
    <source>
        <dbReference type="EMBL" id="VVA38946.1"/>
    </source>
</evidence>
<name>A0A5E4GGS3_PRUDU</name>
<dbReference type="AlphaFoldDB" id="A0A5E4GGS3"/>
<organism evidence="2 3">
    <name type="scientific">Prunus dulcis</name>
    <name type="common">Almond</name>
    <name type="synonym">Amygdalus dulcis</name>
    <dbReference type="NCBI Taxonomy" id="3755"/>
    <lineage>
        <taxon>Eukaryota</taxon>
        <taxon>Viridiplantae</taxon>
        <taxon>Streptophyta</taxon>
        <taxon>Embryophyta</taxon>
        <taxon>Tracheophyta</taxon>
        <taxon>Spermatophyta</taxon>
        <taxon>Magnoliopsida</taxon>
        <taxon>eudicotyledons</taxon>
        <taxon>Gunneridae</taxon>
        <taxon>Pentapetalae</taxon>
        <taxon>rosids</taxon>
        <taxon>fabids</taxon>
        <taxon>Rosales</taxon>
        <taxon>Rosaceae</taxon>
        <taxon>Amygdaloideae</taxon>
        <taxon>Amygdaleae</taxon>
        <taxon>Prunus</taxon>
    </lineage>
</organism>
<dbReference type="Proteomes" id="UP000327085">
    <property type="component" value="Chromosome 7"/>
</dbReference>
<reference evidence="3" key="1">
    <citation type="journal article" date="2020" name="Plant J.">
        <title>Transposons played a major role in the diversification between the closely related almond and peach genomes: results from the almond genome sequence.</title>
        <authorList>
            <person name="Alioto T."/>
            <person name="Alexiou K.G."/>
            <person name="Bardil A."/>
            <person name="Barteri F."/>
            <person name="Castanera R."/>
            <person name="Cruz F."/>
            <person name="Dhingra A."/>
            <person name="Duval H."/>
            <person name="Fernandez I Marti A."/>
            <person name="Frias L."/>
            <person name="Galan B."/>
            <person name="Garcia J.L."/>
            <person name="Howad W."/>
            <person name="Gomez-Garrido J."/>
            <person name="Gut M."/>
            <person name="Julca I."/>
            <person name="Morata J."/>
            <person name="Puigdomenech P."/>
            <person name="Ribeca P."/>
            <person name="Rubio Cabetas M.J."/>
            <person name="Vlasova A."/>
            <person name="Wirthensohn M."/>
            <person name="Garcia-Mas J."/>
            <person name="Gabaldon T."/>
            <person name="Casacuberta J.M."/>
            <person name="Arus P."/>
        </authorList>
    </citation>
    <scope>NUCLEOTIDE SEQUENCE [LARGE SCALE GENOMIC DNA]</scope>
    <source>
        <strain evidence="3">cv. Texas</strain>
    </source>
</reference>
<dbReference type="Gramene" id="VVA38946">
    <property type="protein sequence ID" value="VVA38946"/>
    <property type="gene ID" value="Prudul26B001826"/>
</dbReference>
<feature type="region of interest" description="Disordered" evidence="1">
    <location>
        <begin position="88"/>
        <end position="110"/>
    </location>
</feature>
<evidence type="ECO:0000313" key="3">
    <source>
        <dbReference type="Proteomes" id="UP000327085"/>
    </source>
</evidence>
<dbReference type="EMBL" id="CABIKO010000715">
    <property type="protein sequence ID" value="VVA38946.1"/>
    <property type="molecule type" value="Genomic_DNA"/>
</dbReference>
<evidence type="ECO:0000256" key="1">
    <source>
        <dbReference type="SAM" id="MobiDB-lite"/>
    </source>
</evidence>
<accession>A0A5E4GGS3</accession>
<proteinExistence type="predicted"/>